<dbReference type="PRINTS" id="PR00039">
    <property type="entry name" value="HTHLYSR"/>
</dbReference>
<evidence type="ECO:0000313" key="5">
    <source>
        <dbReference type="EMBL" id="GAA1761262.1"/>
    </source>
</evidence>
<sequence>MTAAATPAVERPLNASNERRVIGVEFGREVMAAVLPPAVDAGKALKAAINARIACMSRQLDLKAACEVFVAVAERESFTAGAAGAGVTQSVASRRIAALEEHLGARLFDRSSRRVELTEFGHGVLPTAIKLVTAAHQLSDDAGRALLLPVGFGVPHHIDESAAARLCAAAAARSMTVELAPGRPAERAEAFSAGRIRLVLEHVEPDRARWSSPLGVGSARAGHTDAPFFFAELRQKRGAVRTRRLWLQPEDEVPHVRDRLERVRNGAGLVPGQLRIAPSIITAMAEAIGGGDRVLCTRAEADGFGLGWRPLGDLRLVRGYALASRDGDLAARFTEATGAHLAALLRATENVPPLTTRARKARFAHAG</sequence>
<dbReference type="Proteomes" id="UP001500506">
    <property type="component" value="Unassembled WGS sequence"/>
</dbReference>
<dbReference type="PANTHER" id="PTHR30126:SF39">
    <property type="entry name" value="HTH-TYPE TRANSCRIPTIONAL REGULATOR CYSL"/>
    <property type="match status" value="1"/>
</dbReference>
<dbReference type="InterPro" id="IPR000847">
    <property type="entry name" value="LysR_HTH_N"/>
</dbReference>
<feature type="domain" description="HTH lysR-type" evidence="4">
    <location>
        <begin position="67"/>
        <end position="118"/>
    </location>
</feature>
<evidence type="ECO:0000256" key="2">
    <source>
        <dbReference type="ARBA" id="ARBA00023015"/>
    </source>
</evidence>
<dbReference type="Gene3D" id="1.10.10.10">
    <property type="entry name" value="Winged helix-like DNA-binding domain superfamily/Winged helix DNA-binding domain"/>
    <property type="match status" value="1"/>
</dbReference>
<dbReference type="InterPro" id="IPR036388">
    <property type="entry name" value="WH-like_DNA-bd_sf"/>
</dbReference>
<evidence type="ECO:0000259" key="4">
    <source>
        <dbReference type="PROSITE" id="PS50931"/>
    </source>
</evidence>
<evidence type="ECO:0000256" key="3">
    <source>
        <dbReference type="ARBA" id="ARBA00023163"/>
    </source>
</evidence>
<name>A0ABP4WVC7_9MICO</name>
<dbReference type="Pfam" id="PF00126">
    <property type="entry name" value="HTH_1"/>
    <property type="match status" value="1"/>
</dbReference>
<evidence type="ECO:0000256" key="1">
    <source>
        <dbReference type="ARBA" id="ARBA00009437"/>
    </source>
</evidence>
<comment type="similarity">
    <text evidence="1">Belongs to the LysR transcriptional regulatory family.</text>
</comment>
<dbReference type="EMBL" id="BAAANH010000004">
    <property type="protein sequence ID" value="GAA1761262.1"/>
    <property type="molecule type" value="Genomic_DNA"/>
</dbReference>
<dbReference type="SUPFAM" id="SSF46785">
    <property type="entry name" value="Winged helix' DNA-binding domain"/>
    <property type="match status" value="1"/>
</dbReference>
<proteinExistence type="inferred from homology"/>
<keyword evidence="6" id="KW-1185">Reference proteome</keyword>
<organism evidence="5 6">
    <name type="scientific">Agromyces humatus</name>
    <dbReference type="NCBI Taxonomy" id="279573"/>
    <lineage>
        <taxon>Bacteria</taxon>
        <taxon>Bacillati</taxon>
        <taxon>Actinomycetota</taxon>
        <taxon>Actinomycetes</taxon>
        <taxon>Micrococcales</taxon>
        <taxon>Microbacteriaceae</taxon>
        <taxon>Agromyces</taxon>
    </lineage>
</organism>
<evidence type="ECO:0000313" key="6">
    <source>
        <dbReference type="Proteomes" id="UP001500506"/>
    </source>
</evidence>
<dbReference type="PROSITE" id="PS50931">
    <property type="entry name" value="HTH_LYSR"/>
    <property type="match status" value="1"/>
</dbReference>
<keyword evidence="2" id="KW-0805">Transcription regulation</keyword>
<accession>A0ABP4WVC7</accession>
<comment type="caution">
    <text evidence="5">The sequence shown here is derived from an EMBL/GenBank/DDBJ whole genome shotgun (WGS) entry which is preliminary data.</text>
</comment>
<keyword evidence="3" id="KW-0804">Transcription</keyword>
<reference evidence="6" key="1">
    <citation type="journal article" date="2019" name="Int. J. Syst. Evol. Microbiol.">
        <title>The Global Catalogue of Microorganisms (GCM) 10K type strain sequencing project: providing services to taxonomists for standard genome sequencing and annotation.</title>
        <authorList>
            <consortium name="The Broad Institute Genomics Platform"/>
            <consortium name="The Broad Institute Genome Sequencing Center for Infectious Disease"/>
            <person name="Wu L."/>
            <person name="Ma J."/>
        </authorList>
    </citation>
    <scope>NUCLEOTIDE SEQUENCE [LARGE SCALE GENOMIC DNA]</scope>
    <source>
        <strain evidence="6">JCM 14319</strain>
    </source>
</reference>
<dbReference type="InterPro" id="IPR036390">
    <property type="entry name" value="WH_DNA-bd_sf"/>
</dbReference>
<protein>
    <submittedName>
        <fullName evidence="5">LysR family transcriptional regulator</fullName>
    </submittedName>
</protein>
<dbReference type="PANTHER" id="PTHR30126">
    <property type="entry name" value="HTH-TYPE TRANSCRIPTIONAL REGULATOR"/>
    <property type="match status" value="1"/>
</dbReference>
<gene>
    <name evidence="5" type="ORF">GCM10009747_20490</name>
</gene>